<sequence>IETKMTAAIPLANREVGRRINSLNQGGEPVDVAETIAYFASPASNAVTGNVVRVCGQSWLGA</sequence>
<comment type="caution">
    <text evidence="1">The sequence shown here is derived from an EMBL/GenBank/DDBJ whole genome shotgun (WGS) entry which is preliminary data.</text>
</comment>
<gene>
    <name evidence="1" type="ORF">HHM24_02040</name>
</gene>
<accession>A0ABX1SQL7</accession>
<dbReference type="SUPFAM" id="SSF51735">
    <property type="entry name" value="NAD(P)-binding Rossmann-fold domains"/>
    <property type="match status" value="1"/>
</dbReference>
<evidence type="ECO:0000313" key="2">
    <source>
        <dbReference type="Proteomes" id="UP000538955"/>
    </source>
</evidence>
<dbReference type="EMBL" id="JABBMI010000008">
    <property type="protein sequence ID" value="NMK53531.1"/>
    <property type="molecule type" value="Genomic_DNA"/>
</dbReference>
<evidence type="ECO:0000313" key="1">
    <source>
        <dbReference type="EMBL" id="NMK53531.1"/>
    </source>
</evidence>
<reference evidence="1 2" key="1">
    <citation type="submission" date="2020-04" db="EMBL/GenBank/DDBJ databases">
        <title>The Epidemiology and Molecular Characteristics of Linezolid-Resistant Staphylococcus capitis in Huashan Hospital, Shanghai.</title>
        <authorList>
            <person name="Ding L."/>
            <person name="Li P."/>
            <person name="Yang Y."/>
            <person name="Lin D."/>
            <person name="Xu X."/>
        </authorList>
    </citation>
    <scope>NUCLEOTIDE SEQUENCE [LARGE SCALE GENOMIC DNA]</scope>
    <source>
        <strain evidence="1 2">17-84</strain>
    </source>
</reference>
<dbReference type="Gene3D" id="3.40.50.720">
    <property type="entry name" value="NAD(P)-binding Rossmann-like Domain"/>
    <property type="match status" value="1"/>
</dbReference>
<protein>
    <submittedName>
        <fullName evidence="1">Short chain dehydrogenase</fullName>
    </submittedName>
</protein>
<dbReference type="InterPro" id="IPR036291">
    <property type="entry name" value="NAD(P)-bd_dom_sf"/>
</dbReference>
<organism evidence="1 2">
    <name type="scientific">Staphylococcus capitis</name>
    <dbReference type="NCBI Taxonomy" id="29388"/>
    <lineage>
        <taxon>Bacteria</taxon>
        <taxon>Bacillati</taxon>
        <taxon>Bacillota</taxon>
        <taxon>Bacilli</taxon>
        <taxon>Bacillales</taxon>
        <taxon>Staphylococcaceae</taxon>
        <taxon>Staphylococcus</taxon>
    </lineage>
</organism>
<name>A0ABX1SQL7_STACP</name>
<dbReference type="Proteomes" id="UP000538955">
    <property type="component" value="Unassembled WGS sequence"/>
</dbReference>
<feature type="non-terminal residue" evidence="1">
    <location>
        <position position="1"/>
    </location>
</feature>
<keyword evidence="2" id="KW-1185">Reference proteome</keyword>
<proteinExistence type="predicted"/>